<dbReference type="OrthoDB" id="420667at2759"/>
<dbReference type="InterPro" id="IPR001752">
    <property type="entry name" value="Kinesin_motor_dom"/>
</dbReference>
<feature type="compositionally biased region" description="Low complexity" evidence="2">
    <location>
        <begin position="527"/>
        <end position="540"/>
    </location>
</feature>
<dbReference type="PANTHER" id="PTHR47971:SF20">
    <property type="entry name" value="KINESIN-LIKE PROTEIN KIF24"/>
    <property type="match status" value="1"/>
</dbReference>
<name>A0A9P1DHI8_9DINO</name>
<feature type="non-terminal residue" evidence="4">
    <location>
        <position position="1138"/>
    </location>
</feature>
<evidence type="ECO:0000313" key="7">
    <source>
        <dbReference type="Proteomes" id="UP001152797"/>
    </source>
</evidence>
<dbReference type="InterPro" id="IPR027417">
    <property type="entry name" value="P-loop_NTPase"/>
</dbReference>
<dbReference type="GO" id="GO:0005524">
    <property type="term" value="F:ATP binding"/>
    <property type="evidence" value="ECO:0007669"/>
    <property type="project" value="UniProtKB-UniRule"/>
</dbReference>
<sequence>MALLENSEPASAGRWCVIAEQEPGLSAMQPNPSSIQKEPGIIRIDQCPSMRQKAEPPDILYVLRPPRSSSLLQEVASQEPSLRLPKRLLGKKALHQAGKQQSMLMLDAPDEPKESKKSKEPENSKPENPTEPENSKPQNPTEAENSKPENPTEPENSRPQNPTEAENSKPENPTEPVNSKGPGKSEEPAKTKESEDTPRNISKACRDVFPKGIPETLTADDLAALNDLPVLLDLRQSLPEKVTQDLDEAEQQKITELLHELCDEHMGTLGLMPKAENKAETEKQALYMTDLIELNAGEQVKALDQHFRRTCRCEGHSSCNWYSYGAHMTMWCYVAESSVPWCHLEGIQLFKDTKNKTWTVDLCQEGSCKCAGLGMPAEDEDTVDADNPLIQKNPIYYGYKCGKWRNGDTLSWCWAGMDSSCFNRDRPLPPDYKTSNWPKGMLYMFRSVEPCSNNNLGQGPGGRLEPALQLCEYLQVSLEIFMYLYLICMFPMGGIIFKFICNRCGDAIQTEHQFQAYDTSEDSDDVSGAAAEPPASSAPARDSFTAWEGFLGPQQAQAAQSSPLAMPHPPLLIETAEVSPLSEPDILLQDSPPSDFPGVPVLPGGALGATNGLVLHPQKWSEDQVREWWERQTKRRPQVEPLSKGTDGRNIMRWNVSRFEQMCKDTGLAMALYQDLRNEVQRFEHFRKTGVVLKATPIVNGDRRPSEKNGLTFNPKKRVDSKQFNSQELAPKRPTTTGCRGRVQTAPSLPGTVPAANGNGPGPPGPAGPLGARAKTAARPNSKGAVIRMKSAPRISSGTPKPTVAVAEKGKVNGTNGTKVKETKEVRRRSLVMEDLGDAMLHQLSTSKAKQKPEELVMDGKPPRAADDTVVVARRPKSARVEKVKDDDPEETRQMFDKRELRKRHKELFAQHVTQWRRRQIDSPSPEAEACRVRVYVRKRPLFDYEKEAEEFDVATARGRKIVIHNCLTKADLRSLFISHMGFQFAQAFGESVSDDEVYQQCAADAVQHMLQGKVATLFMFGQTGSGKTHTMSGLCQRAAQHIFRSQSLVTLTAFEIAGKVMRDLLDHSSKELKIREDKSGKTQILGLQGSEASSPEALLSQLREAQAGRATRATQVNETSSRSHAVFRITKGDATLT</sequence>
<dbReference type="PRINTS" id="PR00380">
    <property type="entry name" value="KINESINHEAVY"/>
</dbReference>
<dbReference type="SMART" id="SM00129">
    <property type="entry name" value="KISc"/>
    <property type="match status" value="1"/>
</dbReference>
<dbReference type="InterPro" id="IPR036961">
    <property type="entry name" value="Kinesin_motor_dom_sf"/>
</dbReference>
<accession>A0A9P1DHI8</accession>
<dbReference type="PROSITE" id="PS50067">
    <property type="entry name" value="KINESIN_MOTOR_2"/>
    <property type="match status" value="1"/>
</dbReference>
<evidence type="ECO:0000256" key="2">
    <source>
        <dbReference type="SAM" id="MobiDB-lite"/>
    </source>
</evidence>
<keyword evidence="1" id="KW-0547">Nucleotide-binding</keyword>
<dbReference type="GO" id="GO:0008017">
    <property type="term" value="F:microtubule binding"/>
    <property type="evidence" value="ECO:0007669"/>
    <property type="project" value="InterPro"/>
</dbReference>
<dbReference type="EMBL" id="CAMXCT020004557">
    <property type="protein sequence ID" value="CAL1162932.1"/>
    <property type="molecule type" value="Genomic_DNA"/>
</dbReference>
<keyword evidence="1" id="KW-0067">ATP-binding</keyword>
<organism evidence="4">
    <name type="scientific">Cladocopium goreaui</name>
    <dbReference type="NCBI Taxonomy" id="2562237"/>
    <lineage>
        <taxon>Eukaryota</taxon>
        <taxon>Sar</taxon>
        <taxon>Alveolata</taxon>
        <taxon>Dinophyceae</taxon>
        <taxon>Suessiales</taxon>
        <taxon>Symbiodiniaceae</taxon>
        <taxon>Cladocopium</taxon>
    </lineage>
</organism>
<feature type="compositionally biased region" description="Polar residues" evidence="2">
    <location>
        <begin position="153"/>
        <end position="165"/>
    </location>
</feature>
<proteinExistence type="inferred from homology"/>
<feature type="compositionally biased region" description="Basic and acidic residues" evidence="2">
    <location>
        <begin position="110"/>
        <end position="125"/>
    </location>
</feature>
<feature type="compositionally biased region" description="Basic residues" evidence="2">
    <location>
        <begin position="84"/>
        <end position="94"/>
    </location>
</feature>
<dbReference type="Proteomes" id="UP001152797">
    <property type="component" value="Unassembled WGS sequence"/>
</dbReference>
<dbReference type="GO" id="GO:0003777">
    <property type="term" value="F:microtubule motor activity"/>
    <property type="evidence" value="ECO:0007669"/>
    <property type="project" value="InterPro"/>
</dbReference>
<gene>
    <name evidence="4" type="ORF">C1SCF055_LOCUS34909</name>
</gene>
<feature type="compositionally biased region" description="Basic and acidic residues" evidence="2">
    <location>
        <begin position="183"/>
        <end position="207"/>
    </location>
</feature>
<evidence type="ECO:0000313" key="4">
    <source>
        <dbReference type="EMBL" id="CAI4009557.1"/>
    </source>
</evidence>
<dbReference type="Pfam" id="PF00225">
    <property type="entry name" value="Kinesin"/>
    <property type="match status" value="1"/>
</dbReference>
<keyword evidence="1" id="KW-0505">Motor protein</keyword>
<feature type="region of interest" description="Disordered" evidence="2">
    <location>
        <begin position="518"/>
        <end position="540"/>
    </location>
</feature>
<feature type="compositionally biased region" description="Polar residues" evidence="2">
    <location>
        <begin position="722"/>
        <end position="738"/>
    </location>
</feature>
<feature type="domain" description="Kinesin motor" evidence="3">
    <location>
        <begin position="932"/>
        <end position="1138"/>
    </location>
</feature>
<dbReference type="Gene3D" id="3.40.850.10">
    <property type="entry name" value="Kinesin motor domain"/>
    <property type="match status" value="1"/>
</dbReference>
<evidence type="ECO:0000256" key="1">
    <source>
        <dbReference type="PROSITE-ProRule" id="PRU00283"/>
    </source>
</evidence>
<dbReference type="GO" id="GO:0007018">
    <property type="term" value="P:microtubule-based movement"/>
    <property type="evidence" value="ECO:0007669"/>
    <property type="project" value="InterPro"/>
</dbReference>
<dbReference type="GO" id="GO:0005874">
    <property type="term" value="C:microtubule"/>
    <property type="evidence" value="ECO:0007669"/>
    <property type="project" value="TreeGrafter"/>
</dbReference>
<dbReference type="AlphaFoldDB" id="A0A9P1DHI8"/>
<dbReference type="InterPro" id="IPR027640">
    <property type="entry name" value="Kinesin-like_fam"/>
</dbReference>
<dbReference type="GO" id="GO:0007019">
    <property type="term" value="P:microtubule depolymerization"/>
    <property type="evidence" value="ECO:0007669"/>
    <property type="project" value="TreeGrafter"/>
</dbReference>
<feature type="region of interest" description="Disordered" evidence="2">
    <location>
        <begin position="700"/>
        <end position="785"/>
    </location>
</feature>
<dbReference type="EMBL" id="CAMXCT030004557">
    <property type="protein sequence ID" value="CAL4796869.1"/>
    <property type="molecule type" value="Genomic_DNA"/>
</dbReference>
<keyword evidence="7" id="KW-1185">Reference proteome</keyword>
<reference evidence="5" key="2">
    <citation type="submission" date="2024-04" db="EMBL/GenBank/DDBJ databases">
        <authorList>
            <person name="Chen Y."/>
            <person name="Shah S."/>
            <person name="Dougan E. K."/>
            <person name="Thang M."/>
            <person name="Chan C."/>
        </authorList>
    </citation>
    <scope>NUCLEOTIDE SEQUENCE [LARGE SCALE GENOMIC DNA]</scope>
</reference>
<feature type="binding site" evidence="1">
    <location>
        <begin position="1022"/>
        <end position="1029"/>
    </location>
    <ligand>
        <name>ATP</name>
        <dbReference type="ChEBI" id="CHEBI:30616"/>
    </ligand>
</feature>
<comment type="caution">
    <text evidence="4">The sequence shown here is derived from an EMBL/GenBank/DDBJ whole genome shotgun (WGS) entry which is preliminary data.</text>
</comment>
<comment type="similarity">
    <text evidence="1">Belongs to the TRAFAC class myosin-kinesin ATPase superfamily. Kinesin family.</text>
</comment>
<feature type="compositionally biased region" description="Polar residues" evidence="2">
    <location>
        <begin position="70"/>
        <end position="80"/>
    </location>
</feature>
<dbReference type="PANTHER" id="PTHR47971">
    <property type="entry name" value="KINESIN-RELATED PROTEIN 6"/>
    <property type="match status" value="1"/>
</dbReference>
<dbReference type="SUPFAM" id="SSF52540">
    <property type="entry name" value="P-loop containing nucleoside triphosphate hydrolases"/>
    <property type="match status" value="1"/>
</dbReference>
<evidence type="ECO:0000313" key="6">
    <source>
        <dbReference type="EMBL" id="CAL4796869.1"/>
    </source>
</evidence>
<evidence type="ECO:0000313" key="5">
    <source>
        <dbReference type="EMBL" id="CAL1162932.1"/>
    </source>
</evidence>
<protein>
    <submittedName>
        <fullName evidence="6">Kinesin-like protein KIF2C</fullName>
    </submittedName>
</protein>
<reference evidence="4" key="1">
    <citation type="submission" date="2022-10" db="EMBL/GenBank/DDBJ databases">
        <authorList>
            <person name="Chen Y."/>
            <person name="Dougan E. K."/>
            <person name="Chan C."/>
            <person name="Rhodes N."/>
            <person name="Thang M."/>
        </authorList>
    </citation>
    <scope>NUCLEOTIDE SEQUENCE</scope>
</reference>
<feature type="region of interest" description="Disordered" evidence="2">
    <location>
        <begin position="70"/>
        <end position="207"/>
    </location>
</feature>
<evidence type="ECO:0000259" key="3">
    <source>
        <dbReference type="PROSITE" id="PS50067"/>
    </source>
</evidence>
<dbReference type="EMBL" id="CAMXCT010004557">
    <property type="protein sequence ID" value="CAI4009557.1"/>
    <property type="molecule type" value="Genomic_DNA"/>
</dbReference>